<protein>
    <submittedName>
        <fullName evidence="2">Uncharacterized protein</fullName>
    </submittedName>
</protein>
<accession>A0A8H4RIH2</accession>
<name>A0A8H4RIH2_9HELO</name>
<evidence type="ECO:0000313" key="3">
    <source>
        <dbReference type="Proteomes" id="UP000566819"/>
    </source>
</evidence>
<evidence type="ECO:0000256" key="1">
    <source>
        <dbReference type="SAM" id="MobiDB-lite"/>
    </source>
</evidence>
<evidence type="ECO:0000313" key="2">
    <source>
        <dbReference type="EMBL" id="KAF4630263.1"/>
    </source>
</evidence>
<reference evidence="2 3" key="1">
    <citation type="submission" date="2020-03" db="EMBL/GenBank/DDBJ databases">
        <title>Draft Genome Sequence of Cudoniella acicularis.</title>
        <authorList>
            <person name="Buettner E."/>
            <person name="Kellner H."/>
        </authorList>
    </citation>
    <scope>NUCLEOTIDE SEQUENCE [LARGE SCALE GENOMIC DNA]</scope>
    <source>
        <strain evidence="2 3">DSM 108380</strain>
    </source>
</reference>
<dbReference type="EMBL" id="JAAMPI010000569">
    <property type="protein sequence ID" value="KAF4630263.1"/>
    <property type="molecule type" value="Genomic_DNA"/>
</dbReference>
<dbReference type="AlphaFoldDB" id="A0A8H4RIH2"/>
<feature type="region of interest" description="Disordered" evidence="1">
    <location>
        <begin position="243"/>
        <end position="263"/>
    </location>
</feature>
<proteinExistence type="predicted"/>
<feature type="compositionally biased region" description="Basic and acidic residues" evidence="1">
    <location>
        <begin position="98"/>
        <end position="108"/>
    </location>
</feature>
<dbReference type="Proteomes" id="UP000566819">
    <property type="component" value="Unassembled WGS sequence"/>
</dbReference>
<feature type="region of interest" description="Disordered" evidence="1">
    <location>
        <begin position="98"/>
        <end position="143"/>
    </location>
</feature>
<organism evidence="2 3">
    <name type="scientific">Cudoniella acicularis</name>
    <dbReference type="NCBI Taxonomy" id="354080"/>
    <lineage>
        <taxon>Eukaryota</taxon>
        <taxon>Fungi</taxon>
        <taxon>Dikarya</taxon>
        <taxon>Ascomycota</taxon>
        <taxon>Pezizomycotina</taxon>
        <taxon>Leotiomycetes</taxon>
        <taxon>Helotiales</taxon>
        <taxon>Tricladiaceae</taxon>
        <taxon>Cudoniella</taxon>
    </lineage>
</organism>
<comment type="caution">
    <text evidence="2">The sequence shown here is derived from an EMBL/GenBank/DDBJ whole genome shotgun (WGS) entry which is preliminary data.</text>
</comment>
<gene>
    <name evidence="2" type="ORF">G7Y89_g7881</name>
</gene>
<sequence>MTSNSGGDTQCERCGCADNNHTFGLCEGRDGKGKRSVRCTFVWARCSTGGHNDIADVKYVDCYRCSRHPGAPPSSGDFWGSQPDDEYPIYTADELKIPWPGHEDESHGSKGKGKGKGRNDDTEQSWEAGHSRVDSGASEDPLQWTEDRYKEETGGLIEGFGNTTIDDKTNTAWSAWSAWSWSGERWERYRADPEGTYEYDHQKGSGTWSKWTWDPEAGHHYSSTRDPDGQLYYIYNTPEESSATTFTAGEGTAEKGKGRKRRK</sequence>
<keyword evidence="3" id="KW-1185">Reference proteome</keyword>